<accession>A0A1I0CV52</accession>
<name>A0A1I0CV52_9GAMM</name>
<proteinExistence type="predicted"/>
<evidence type="ECO:0008006" key="3">
    <source>
        <dbReference type="Google" id="ProtNLM"/>
    </source>
</evidence>
<dbReference type="OrthoDB" id="2679727at2"/>
<dbReference type="Gene3D" id="3.40.50.300">
    <property type="entry name" value="P-loop containing nucleotide triphosphate hydrolases"/>
    <property type="match status" value="1"/>
</dbReference>
<sequence>MDVIELVGRPGTGKTTLARKIYRQSDHVISRGTFFKRELSRGRLFRWVPDVFLESPYLEDYITSKTGELFGAGLDQDPALLEAIALILQEVTRYDRLQSRLNLLFRDYVIHTLAQRSDSDDILLLDEGLTHRVGTFTLNGLSQNTARKVAALLPTSDLYAYIEVPDQTTRNRLINRGKSDSLYIAREVYQSLKSGLAERDARFVDLSALEDADANLELLLDASRAT</sequence>
<evidence type="ECO:0000313" key="2">
    <source>
        <dbReference type="Proteomes" id="UP000198762"/>
    </source>
</evidence>
<organism evidence="1 2">
    <name type="scientific">Marinobacter segnicrescens</name>
    <dbReference type="NCBI Taxonomy" id="430453"/>
    <lineage>
        <taxon>Bacteria</taxon>
        <taxon>Pseudomonadati</taxon>
        <taxon>Pseudomonadota</taxon>
        <taxon>Gammaproteobacteria</taxon>
        <taxon>Pseudomonadales</taxon>
        <taxon>Marinobacteraceae</taxon>
        <taxon>Marinobacter</taxon>
    </lineage>
</organism>
<keyword evidence="2" id="KW-1185">Reference proteome</keyword>
<dbReference type="SUPFAM" id="SSF52540">
    <property type="entry name" value="P-loop containing nucleoside triphosphate hydrolases"/>
    <property type="match status" value="1"/>
</dbReference>
<gene>
    <name evidence="1" type="ORF">SAMN04487962_1067</name>
</gene>
<dbReference type="AlphaFoldDB" id="A0A1I0CV52"/>
<dbReference type="Proteomes" id="UP000198762">
    <property type="component" value="Unassembled WGS sequence"/>
</dbReference>
<dbReference type="EMBL" id="FOHZ01000006">
    <property type="protein sequence ID" value="SET23682.1"/>
    <property type="molecule type" value="Genomic_DNA"/>
</dbReference>
<reference evidence="2" key="1">
    <citation type="submission" date="2016-10" db="EMBL/GenBank/DDBJ databases">
        <authorList>
            <person name="Varghese N."/>
            <person name="Submissions S."/>
        </authorList>
    </citation>
    <scope>NUCLEOTIDE SEQUENCE [LARGE SCALE GENOMIC DNA]</scope>
    <source>
        <strain evidence="2">CGMCC 1.6489</strain>
    </source>
</reference>
<evidence type="ECO:0000313" key="1">
    <source>
        <dbReference type="EMBL" id="SET23682.1"/>
    </source>
</evidence>
<dbReference type="InterPro" id="IPR027417">
    <property type="entry name" value="P-loop_NTPase"/>
</dbReference>
<protein>
    <recommendedName>
        <fullName evidence="3">AAA domain-containing protein</fullName>
    </recommendedName>
</protein>
<dbReference type="RefSeq" id="WP_091850219.1">
    <property type="nucleotide sequence ID" value="NZ_FOHZ01000006.1"/>
</dbReference>